<keyword evidence="1" id="KW-0472">Membrane</keyword>
<gene>
    <name evidence="2" type="ORF">SAMN05421639_11015</name>
</gene>
<sequence>MKFNQFLKINAVAIAAIMFTGATMSFKVIEKKEKAVAQTFYYISNDMTANAFRDVSHWSTSTIPTDCSPEEPVRPCKVTVPDGSTLSAVLGSKTNSEVLAISEGYRPEP</sequence>
<dbReference type="AlphaFoldDB" id="A0A1N7KF52"/>
<evidence type="ECO:0000313" key="3">
    <source>
        <dbReference type="Proteomes" id="UP000186373"/>
    </source>
</evidence>
<evidence type="ECO:0000313" key="2">
    <source>
        <dbReference type="EMBL" id="SIS60221.1"/>
    </source>
</evidence>
<dbReference type="RefSeq" id="WP_123912043.1">
    <property type="nucleotide sequence ID" value="NZ_FTNY01000010.1"/>
</dbReference>
<reference evidence="3" key="1">
    <citation type="submission" date="2017-01" db="EMBL/GenBank/DDBJ databases">
        <authorList>
            <person name="Varghese N."/>
            <person name="Submissions S."/>
        </authorList>
    </citation>
    <scope>NUCLEOTIDE SEQUENCE [LARGE SCALE GENOMIC DNA]</scope>
    <source>
        <strain evidence="3">DSM 17126</strain>
    </source>
</reference>
<accession>A0A1N7KF52</accession>
<organism evidence="2 3">
    <name type="scientific">Chryseobacterium shigense</name>
    <dbReference type="NCBI Taxonomy" id="297244"/>
    <lineage>
        <taxon>Bacteria</taxon>
        <taxon>Pseudomonadati</taxon>
        <taxon>Bacteroidota</taxon>
        <taxon>Flavobacteriia</taxon>
        <taxon>Flavobacteriales</taxon>
        <taxon>Weeksellaceae</taxon>
        <taxon>Chryseobacterium group</taxon>
        <taxon>Chryseobacterium</taxon>
    </lineage>
</organism>
<feature type="transmembrane region" description="Helical" evidence="1">
    <location>
        <begin position="6"/>
        <end position="26"/>
    </location>
</feature>
<proteinExistence type="predicted"/>
<protein>
    <submittedName>
        <fullName evidence="2">Uncharacterized protein</fullName>
    </submittedName>
</protein>
<keyword evidence="1" id="KW-1133">Transmembrane helix</keyword>
<keyword evidence="3" id="KW-1185">Reference proteome</keyword>
<dbReference type="OrthoDB" id="1259423at2"/>
<dbReference type="EMBL" id="FTNY01000010">
    <property type="protein sequence ID" value="SIS60221.1"/>
    <property type="molecule type" value="Genomic_DNA"/>
</dbReference>
<dbReference type="Proteomes" id="UP000186373">
    <property type="component" value="Unassembled WGS sequence"/>
</dbReference>
<keyword evidence="1" id="KW-0812">Transmembrane</keyword>
<evidence type="ECO:0000256" key="1">
    <source>
        <dbReference type="SAM" id="Phobius"/>
    </source>
</evidence>
<name>A0A1N7KF52_9FLAO</name>